<feature type="domain" description="RSE1/DDB1/CPSF1 second beta-propeller" evidence="6">
    <location>
        <begin position="477"/>
        <end position="732"/>
    </location>
</feature>
<evidence type="ECO:0000256" key="3">
    <source>
        <dbReference type="ARBA" id="ARBA00023242"/>
    </source>
</evidence>
<comment type="caution">
    <text evidence="7">The sequence shown here is derived from an EMBL/GenBank/DDBJ whole genome shotgun (WGS) entry which is preliminary data.</text>
</comment>
<keyword evidence="3" id="KW-0539">Nucleus</keyword>
<organism evidence="7 8">
    <name type="scientific">Penicillium brevicompactum</name>
    <dbReference type="NCBI Taxonomy" id="5074"/>
    <lineage>
        <taxon>Eukaryota</taxon>
        <taxon>Fungi</taxon>
        <taxon>Dikarya</taxon>
        <taxon>Ascomycota</taxon>
        <taxon>Pezizomycotina</taxon>
        <taxon>Eurotiomycetes</taxon>
        <taxon>Eurotiomycetidae</taxon>
        <taxon>Eurotiales</taxon>
        <taxon>Aspergillaceae</taxon>
        <taxon>Penicillium</taxon>
    </lineage>
</organism>
<dbReference type="PANTHER" id="PTHR10644">
    <property type="entry name" value="DNA REPAIR/RNA PROCESSING CPSF FAMILY"/>
    <property type="match status" value="1"/>
</dbReference>
<dbReference type="GO" id="GO:0006397">
    <property type="term" value="P:mRNA processing"/>
    <property type="evidence" value="ECO:0007669"/>
    <property type="project" value="UniProtKB-KW"/>
</dbReference>
<evidence type="ECO:0000313" key="8">
    <source>
        <dbReference type="Proteomes" id="UP001147695"/>
    </source>
</evidence>
<gene>
    <name evidence="7" type="ORF">N7452_008662</name>
</gene>
<dbReference type="Proteomes" id="UP001147695">
    <property type="component" value="Unassembled WGS sequence"/>
</dbReference>
<dbReference type="GO" id="GO:0003676">
    <property type="term" value="F:nucleic acid binding"/>
    <property type="evidence" value="ECO:0007669"/>
    <property type="project" value="InterPro"/>
</dbReference>
<dbReference type="InterPro" id="IPR004871">
    <property type="entry name" value="RSE1/DDB1/CPSF1_C"/>
</dbReference>
<dbReference type="GO" id="GO:0005634">
    <property type="term" value="C:nucleus"/>
    <property type="evidence" value="ECO:0007669"/>
    <property type="project" value="UniProtKB-SubCell"/>
</dbReference>
<protein>
    <recommendedName>
        <fullName evidence="9">Cleavage/polyadenylation specificity factor A subunit N-terminal domain-containing protein</fullName>
    </recommendedName>
</protein>
<reference evidence="7" key="2">
    <citation type="journal article" date="2023" name="IMA Fungus">
        <title>Comparative genomic study of the Penicillium genus elucidates a diverse pangenome and 15 lateral gene transfer events.</title>
        <authorList>
            <person name="Petersen C."/>
            <person name="Sorensen T."/>
            <person name="Nielsen M.R."/>
            <person name="Sondergaard T.E."/>
            <person name="Sorensen J.L."/>
            <person name="Fitzpatrick D.A."/>
            <person name="Frisvad J.C."/>
            <person name="Nielsen K.L."/>
        </authorList>
    </citation>
    <scope>NUCLEOTIDE SEQUENCE</scope>
    <source>
        <strain evidence="7">IBT 35673</strain>
    </source>
</reference>
<accession>A0A9W9Q6U8</accession>
<feature type="domain" description="RSE1/DDB1/CPSF1 first beta-propeller" evidence="5">
    <location>
        <begin position="27"/>
        <end position="410"/>
    </location>
</feature>
<keyword evidence="2" id="KW-0507">mRNA processing</keyword>
<dbReference type="Pfam" id="PF23726">
    <property type="entry name" value="Beta-prop_RSE1_2nd"/>
    <property type="match status" value="1"/>
</dbReference>
<reference evidence="7" key="1">
    <citation type="submission" date="2022-12" db="EMBL/GenBank/DDBJ databases">
        <authorList>
            <person name="Petersen C."/>
        </authorList>
    </citation>
    <scope>NUCLEOTIDE SEQUENCE</scope>
    <source>
        <strain evidence="7">IBT 35673</strain>
    </source>
</reference>
<name>A0A9W9Q6U8_PENBR</name>
<feature type="domain" description="RSE1/DDB1/CPSF1 C-terminal" evidence="4">
    <location>
        <begin position="933"/>
        <end position="1055"/>
    </location>
</feature>
<evidence type="ECO:0000259" key="5">
    <source>
        <dbReference type="Pfam" id="PF10433"/>
    </source>
</evidence>
<dbReference type="InterPro" id="IPR050358">
    <property type="entry name" value="RSE1/DDB1/CFT1"/>
</dbReference>
<dbReference type="InterPro" id="IPR015943">
    <property type="entry name" value="WD40/YVTN_repeat-like_dom_sf"/>
</dbReference>
<sequence>MSDVDQTYQNYPAGLLTQPLVSSPMTSWILPARIRHKNHNDVVFVGDRGIQIREAFQSGHLEDVVEKNDIQGLPLGAKVINVSTQLPWETQLSSDTPSPPQSFEDLPPHILFIATDANELHFMYWSLLKGQFVSFCRRLPRDVNISEKYGTHIAVDPKSRAVAVSASRNFFAVFWLDDTIEIKKQMAHGGLDPIRKEKFVQVEGDILFMEFLYPKALNDKRMLLLLIVHRENATIALVYEWDERSMTRNSDPTMTRTLFPPQDYLPTMIVPLAKESSYLVITTKSMAMYTPNSSSRPRRYPPIIPDIGAHEIGLWTRWARPSRNWLYSRKYDAIILCREDGWIYYLEFGNDGELETQTSLGQLHCHVDTAFDVLDMGFEGGDFILAAGSQGDGGLFVQEARDRPRCVQRFANWAPVTDAVAVPSGIRGTTGLDTTHDRLFVCSSSASGKSSASGNGAITELRHGIEARVGVSISLGDISSVHDMWALSFEDSLQTILVVSDPISSMILHTSDLADDIEVFPNEDAWGNEETLAVGCTPRGDIVQITQRGIYAFMPEESHLSHFTAHAPDSVVTAATVDGSNVVMAMAIRTSEGNFLQVVRLNPDLAAADCFHFDTPQPLEQEAISIFYQRWGSMGLIFMGTSDGTLLSFEIHDSPGESKRLADTHIAVETDEDVSKAISSIATIRAMSNTNNIHGRLFCGLRSGILVFLEMRFLLNGLEGNSQCIQLVRHSTNGVPLGLTQISSKRLGQTAIRLQAQEDIALFTCGTDLWRVAFSPDLASLDYTLSRVFITDQNQPAYAPTNVSSFSFVNISDQNSRATGVSLFCWADGNLLGCSLDVEDKPIPRRIDVPGNPNKLTYSEHLRSLIVSYSVAQPSQESPLNLIRKPYIEFVDPDIQTPVAPIDEQMVAEGLAPWRPSGSPGEKVTCIFDWMPQKDGNAYHLVVIGTSVPTPHNPAERTGRILLLQASRDPRSPSQVTCVDKHMKLCAAPVTAMTAYADSLIAATGRSFLALASKNSQIDWVRNITARLPSPAVSMSVHGNFIHVTTARDSLLVCKVEGGDISIVDSNCFALPGLSHLLAPGLDNCPTQVFVSSRGGTVQVFEPDSVSTASENRRTLRFPVSILRLVQGCKPPSSLTSKRTIYGFAINGSVYRVVTLTPDELAVLEPLIFLCMSDKRLCPSLARRNRFRTAFTDCQSNGHIDGSIIARLLTLDCDTLKDMILNCSSGADHDGQSSLTDRFAQAAFNLLGPSDDYPRAVFSWLWNVLRVEF</sequence>
<dbReference type="EMBL" id="JAPZBQ010000005">
    <property type="protein sequence ID" value="KAJ5328272.1"/>
    <property type="molecule type" value="Genomic_DNA"/>
</dbReference>
<dbReference type="AlphaFoldDB" id="A0A9W9Q6U8"/>
<evidence type="ECO:0000259" key="4">
    <source>
        <dbReference type="Pfam" id="PF03178"/>
    </source>
</evidence>
<dbReference type="InterPro" id="IPR058543">
    <property type="entry name" value="Beta-prop_RSE1/DDB1/CPSF1_2nd"/>
</dbReference>
<dbReference type="Pfam" id="PF10433">
    <property type="entry name" value="Beta-prop_RSE1_1st"/>
    <property type="match status" value="1"/>
</dbReference>
<proteinExistence type="predicted"/>
<evidence type="ECO:0000259" key="6">
    <source>
        <dbReference type="Pfam" id="PF23726"/>
    </source>
</evidence>
<evidence type="ECO:0000256" key="1">
    <source>
        <dbReference type="ARBA" id="ARBA00004123"/>
    </source>
</evidence>
<comment type="subcellular location">
    <subcellularLocation>
        <location evidence="1">Nucleus</location>
    </subcellularLocation>
</comment>
<evidence type="ECO:0000313" key="7">
    <source>
        <dbReference type="EMBL" id="KAJ5328272.1"/>
    </source>
</evidence>
<evidence type="ECO:0000256" key="2">
    <source>
        <dbReference type="ARBA" id="ARBA00022664"/>
    </source>
</evidence>
<dbReference type="InterPro" id="IPR018846">
    <property type="entry name" value="Beta-prop_RSE1/DDB1/CPSF1_1st"/>
</dbReference>
<evidence type="ECO:0008006" key="9">
    <source>
        <dbReference type="Google" id="ProtNLM"/>
    </source>
</evidence>
<dbReference type="Pfam" id="PF03178">
    <property type="entry name" value="CPSF_A"/>
    <property type="match status" value="1"/>
</dbReference>
<dbReference type="Gene3D" id="2.130.10.10">
    <property type="entry name" value="YVTN repeat-like/Quinoprotein amine dehydrogenase"/>
    <property type="match status" value="2"/>
</dbReference>